<evidence type="ECO:0000256" key="3">
    <source>
        <dbReference type="ARBA" id="ARBA00022737"/>
    </source>
</evidence>
<dbReference type="OrthoDB" id="184583at2759"/>
<dbReference type="EMBL" id="LUEZ02000041">
    <property type="protein sequence ID" value="RDB24833.1"/>
    <property type="molecule type" value="Genomic_DNA"/>
</dbReference>
<dbReference type="GO" id="GO:0005829">
    <property type="term" value="C:cytosol"/>
    <property type="evidence" value="ECO:0007669"/>
    <property type="project" value="TreeGrafter"/>
</dbReference>
<dbReference type="GO" id="GO:0006913">
    <property type="term" value="P:nucleocytoplasmic transport"/>
    <property type="evidence" value="ECO:0007669"/>
    <property type="project" value="TreeGrafter"/>
</dbReference>
<keyword evidence="1" id="KW-0343">GTPase activation</keyword>
<dbReference type="Proteomes" id="UP000076154">
    <property type="component" value="Unassembled WGS sequence"/>
</dbReference>
<dbReference type="PANTHER" id="PTHR24113">
    <property type="entry name" value="RAN GTPASE-ACTIVATING PROTEIN 1"/>
    <property type="match status" value="1"/>
</dbReference>
<dbReference type="GO" id="GO:0005634">
    <property type="term" value="C:nucleus"/>
    <property type="evidence" value="ECO:0007669"/>
    <property type="project" value="TreeGrafter"/>
</dbReference>
<keyword evidence="6" id="KW-1185">Reference proteome</keyword>
<dbReference type="STRING" id="39966.A0A369JYX0"/>
<evidence type="ECO:0000313" key="5">
    <source>
        <dbReference type="EMBL" id="RDB24833.1"/>
    </source>
</evidence>
<dbReference type="PANTHER" id="PTHR24113:SF12">
    <property type="entry name" value="RAN GTPASE-ACTIVATING PROTEIN 1"/>
    <property type="match status" value="1"/>
</dbReference>
<evidence type="ECO:0000313" key="6">
    <source>
        <dbReference type="Proteomes" id="UP000076154"/>
    </source>
</evidence>
<feature type="compositionally biased region" description="Acidic residues" evidence="4">
    <location>
        <begin position="348"/>
        <end position="382"/>
    </location>
</feature>
<dbReference type="InterPro" id="IPR027038">
    <property type="entry name" value="RanGap"/>
</dbReference>
<dbReference type="AlphaFoldDB" id="A0A369JYX0"/>
<organism evidence="5 6">
    <name type="scientific">Hypsizygus marmoreus</name>
    <name type="common">White beech mushroom</name>
    <name type="synonym">Agaricus marmoreus</name>
    <dbReference type="NCBI Taxonomy" id="39966"/>
    <lineage>
        <taxon>Eukaryota</taxon>
        <taxon>Fungi</taxon>
        <taxon>Dikarya</taxon>
        <taxon>Basidiomycota</taxon>
        <taxon>Agaricomycotina</taxon>
        <taxon>Agaricomycetes</taxon>
        <taxon>Agaricomycetidae</taxon>
        <taxon>Agaricales</taxon>
        <taxon>Tricholomatineae</taxon>
        <taxon>Lyophyllaceae</taxon>
        <taxon>Hypsizygus</taxon>
    </lineage>
</organism>
<evidence type="ECO:0000256" key="4">
    <source>
        <dbReference type="SAM" id="MobiDB-lite"/>
    </source>
</evidence>
<dbReference type="Pfam" id="PF13516">
    <property type="entry name" value="LRR_6"/>
    <property type="match status" value="4"/>
</dbReference>
<evidence type="ECO:0000256" key="2">
    <source>
        <dbReference type="ARBA" id="ARBA00022614"/>
    </source>
</evidence>
<dbReference type="GO" id="GO:0005096">
    <property type="term" value="F:GTPase activator activity"/>
    <property type="evidence" value="ECO:0007669"/>
    <property type="project" value="UniProtKB-KW"/>
</dbReference>
<dbReference type="SMART" id="SM00368">
    <property type="entry name" value="LRR_RI"/>
    <property type="match status" value="6"/>
</dbReference>
<reference evidence="5" key="1">
    <citation type="submission" date="2018-04" db="EMBL/GenBank/DDBJ databases">
        <title>Whole genome sequencing of Hypsizygus marmoreus.</title>
        <authorList>
            <person name="Choi I.-G."/>
            <person name="Min B."/>
            <person name="Kim J.-G."/>
            <person name="Kim S."/>
            <person name="Oh Y.-L."/>
            <person name="Kong W.-S."/>
            <person name="Park H."/>
            <person name="Jeong J."/>
            <person name="Song E.-S."/>
        </authorList>
    </citation>
    <scope>NUCLEOTIDE SEQUENCE [LARGE SCALE GENOMIC DNA]</scope>
    <source>
        <strain evidence="5">51987-8</strain>
    </source>
</reference>
<keyword evidence="2" id="KW-0433">Leucine-rich repeat</keyword>
<evidence type="ECO:0000256" key="1">
    <source>
        <dbReference type="ARBA" id="ARBA00022468"/>
    </source>
</evidence>
<feature type="compositionally biased region" description="Polar residues" evidence="4">
    <location>
        <begin position="383"/>
        <end position="395"/>
    </location>
</feature>
<dbReference type="InterPro" id="IPR001611">
    <property type="entry name" value="Leu-rich_rpt"/>
</dbReference>
<gene>
    <name evidence="5" type="primary">RANGAP1</name>
    <name evidence="5" type="ORF">Hypma_007583</name>
</gene>
<dbReference type="GO" id="GO:0031267">
    <property type="term" value="F:small GTPase binding"/>
    <property type="evidence" value="ECO:0007669"/>
    <property type="project" value="TreeGrafter"/>
</dbReference>
<dbReference type="FunCoup" id="A0A369JYX0">
    <property type="interactions" value="114"/>
</dbReference>
<dbReference type="InParanoid" id="A0A369JYX0"/>
<dbReference type="Gene3D" id="3.80.10.10">
    <property type="entry name" value="Ribonuclease Inhibitor"/>
    <property type="match status" value="1"/>
</dbReference>
<accession>A0A369JYX0</accession>
<comment type="caution">
    <text evidence="5">The sequence shown here is derived from an EMBL/GenBank/DDBJ whole genome shotgun (WGS) entry which is preliminary data.</text>
</comment>
<feature type="region of interest" description="Disordered" evidence="4">
    <location>
        <begin position="348"/>
        <end position="395"/>
    </location>
</feature>
<proteinExistence type="predicted"/>
<name>A0A369JYX0_HYPMA</name>
<dbReference type="SUPFAM" id="SSF52047">
    <property type="entry name" value="RNI-like"/>
    <property type="match status" value="1"/>
</dbReference>
<protein>
    <submittedName>
        <fullName evidence="5">Ran GTPase-activating protein 1</fullName>
    </submittedName>
</protein>
<sequence length="395" mass="43091">MASTSRLFSLKDKALSLDSKEDIEALLSGVDLAAVEEVDLSGNTIGVGAAEALGDAFRKMSSLKIANLSNIFTRRLDTEIPFALIAICDALKDATNLIELDLSSNAFGDRFVGPLVPLLSQNQSIQILRLMNNGIGAAGGRIIAGALLESARMSKAAGKPSNLRVVICSRNRLEDGSASIWAEAFAAHGNLLEVRMANCGIRQEGLTSIIRGLATSVQLRHLDLADNVGRDVEEATEEHGWTALADTIAAWRELETLNLSDCDLNEAGLTPILERLGNGIFVKLHTLQLVNNGIEDSQYEALFDLATSHLPALKRLELWWNDIDSDDPSIQAIARVLKNRGGRLFLIDPDEEEAEEEEIEHVEEKAEEEEEREEEKEEEETDLSTQMAHLGVSSP</sequence>
<dbReference type="GO" id="GO:0048471">
    <property type="term" value="C:perinuclear region of cytoplasm"/>
    <property type="evidence" value="ECO:0007669"/>
    <property type="project" value="TreeGrafter"/>
</dbReference>
<dbReference type="InterPro" id="IPR032675">
    <property type="entry name" value="LRR_dom_sf"/>
</dbReference>
<keyword evidence="3" id="KW-0677">Repeat</keyword>